<dbReference type="InterPro" id="IPR009003">
    <property type="entry name" value="Peptidase_S1_PA"/>
</dbReference>
<dbReference type="eggNOG" id="COG0265">
    <property type="taxonomic scope" value="Bacteria"/>
</dbReference>
<keyword evidence="5" id="KW-0472">Membrane</keyword>
<feature type="domain" description="PDZ" evidence="6">
    <location>
        <begin position="412"/>
        <end position="495"/>
    </location>
</feature>
<dbReference type="PRINTS" id="PR00834">
    <property type="entry name" value="PROTEASES2C"/>
</dbReference>
<reference evidence="8" key="1">
    <citation type="submission" date="2016-06" db="EMBL/GenBank/DDBJ databases">
        <authorList>
            <person name="Varghese N."/>
            <person name="Submissions Spin"/>
        </authorList>
    </citation>
    <scope>NUCLEOTIDE SEQUENCE [LARGE SCALE GENOMIC DNA]</scope>
    <source>
        <strain evidence="8">DSM 45160</strain>
    </source>
</reference>
<feature type="compositionally biased region" description="Basic and acidic residues" evidence="4">
    <location>
        <begin position="1"/>
        <end position="11"/>
    </location>
</feature>
<dbReference type="SUPFAM" id="SSF50494">
    <property type="entry name" value="Trypsin-like serine proteases"/>
    <property type="match status" value="1"/>
</dbReference>
<evidence type="ECO:0000256" key="3">
    <source>
        <dbReference type="ARBA" id="ARBA00022801"/>
    </source>
</evidence>
<dbReference type="InterPro" id="IPR036034">
    <property type="entry name" value="PDZ_sf"/>
</dbReference>
<accession>A0A1C4UMP8</accession>
<keyword evidence="5" id="KW-0812">Transmembrane</keyword>
<name>A0A1C4UMP8_9ACTN</name>
<dbReference type="EMBL" id="LT607409">
    <property type="protein sequence ID" value="SCE72955.1"/>
    <property type="molecule type" value="Genomic_DNA"/>
</dbReference>
<sequence length="509" mass="49840">MTDGWDWRRGGETPARPPGAGNSPAGPPTTPEAGNASTVPPGGPAPGHPPVVGAPSSGWPAPGHPPGGVPNAGSASGWPAPGHPPGGVPSAGSASGWPAPTAGGVPGPAGASPWWSDALADPWRDPAAPTAVVVPGAVVAGIEPEAVTDPDAPGRPTLRHLLLIPVITALLAGTLGGALGYAFAVRGGAGGAVLGGAPVDPPALAQRKPESLAGVAERVLPSVVTVRVSSLGGTSEGSGFIATADGHVITNDHVVAGGTGKASVVFNDGSSAPATIVGQDPESDIAVIKVSRPGLRAVEFGDSDALAVGDPVLAMGSPLSLANTVTAGIVSALDRTMQAGEPGGPVRYYAAIQTDAAVNHGNSGGPLVDGAGRVVGVNSTIKSLVAEGQEAGNIGLAFAIPINQAKRVTQDIIGTGKARRTVIGARVDGPAGVAGGGLRLAEVEPSGPADGAGLKVGDVILKINGRPMTEPTDLTALVRKYAPGSVVTVEFRRGSARQNTSVRLAADAK</sequence>
<keyword evidence="5" id="KW-1133">Transmembrane helix</keyword>
<feature type="region of interest" description="Disordered" evidence="4">
    <location>
        <begin position="1"/>
        <end position="122"/>
    </location>
</feature>
<dbReference type="InterPro" id="IPR043504">
    <property type="entry name" value="Peptidase_S1_PA_chymotrypsin"/>
</dbReference>
<feature type="compositionally biased region" description="Low complexity" evidence="4">
    <location>
        <begin position="88"/>
        <end position="115"/>
    </location>
</feature>
<dbReference type="SUPFAM" id="SSF50156">
    <property type="entry name" value="PDZ domain-like"/>
    <property type="match status" value="1"/>
</dbReference>
<keyword evidence="3" id="KW-0378">Hydrolase</keyword>
<dbReference type="PROSITE" id="PS50106">
    <property type="entry name" value="PDZ"/>
    <property type="match status" value="1"/>
</dbReference>
<gene>
    <name evidence="7" type="ORF">GA0070612_0577</name>
</gene>
<keyword evidence="2 7" id="KW-0645">Protease</keyword>
<keyword evidence="8" id="KW-1185">Reference proteome</keyword>
<evidence type="ECO:0000256" key="1">
    <source>
        <dbReference type="ARBA" id="ARBA00010541"/>
    </source>
</evidence>
<feature type="transmembrane region" description="Helical" evidence="5">
    <location>
        <begin position="161"/>
        <end position="184"/>
    </location>
</feature>
<dbReference type="InterPro" id="IPR001478">
    <property type="entry name" value="PDZ"/>
</dbReference>
<dbReference type="Pfam" id="PF13365">
    <property type="entry name" value="Trypsin_2"/>
    <property type="match status" value="1"/>
</dbReference>
<dbReference type="SMART" id="SM00228">
    <property type="entry name" value="PDZ"/>
    <property type="match status" value="1"/>
</dbReference>
<dbReference type="PANTHER" id="PTHR22939">
    <property type="entry name" value="SERINE PROTEASE FAMILY S1C HTRA-RELATED"/>
    <property type="match status" value="1"/>
</dbReference>
<dbReference type="Gene3D" id="2.30.42.10">
    <property type="match status" value="1"/>
</dbReference>
<comment type="similarity">
    <text evidence="1">Belongs to the peptidase S1C family.</text>
</comment>
<evidence type="ECO:0000259" key="6">
    <source>
        <dbReference type="PROSITE" id="PS50106"/>
    </source>
</evidence>
<evidence type="ECO:0000256" key="4">
    <source>
        <dbReference type="SAM" id="MobiDB-lite"/>
    </source>
</evidence>
<dbReference type="PANTHER" id="PTHR22939:SF129">
    <property type="entry name" value="SERINE PROTEASE HTRA2, MITOCHONDRIAL"/>
    <property type="match status" value="1"/>
</dbReference>
<dbReference type="GO" id="GO:0004252">
    <property type="term" value="F:serine-type endopeptidase activity"/>
    <property type="evidence" value="ECO:0007669"/>
    <property type="project" value="InterPro"/>
</dbReference>
<dbReference type="Proteomes" id="UP000198224">
    <property type="component" value="Chromosome I"/>
</dbReference>
<organism evidence="7 8">
    <name type="scientific">Micromonospora chokoriensis</name>
    <dbReference type="NCBI Taxonomy" id="356851"/>
    <lineage>
        <taxon>Bacteria</taxon>
        <taxon>Bacillati</taxon>
        <taxon>Actinomycetota</taxon>
        <taxon>Actinomycetes</taxon>
        <taxon>Micromonosporales</taxon>
        <taxon>Micromonosporaceae</taxon>
        <taxon>Micromonospora</taxon>
    </lineage>
</organism>
<dbReference type="Gene3D" id="2.40.10.10">
    <property type="entry name" value="Trypsin-like serine proteases"/>
    <property type="match status" value="2"/>
</dbReference>
<protein>
    <submittedName>
        <fullName evidence="7">Putative serine protease PepD</fullName>
    </submittedName>
</protein>
<proteinExistence type="inferred from homology"/>
<dbReference type="InterPro" id="IPR001940">
    <property type="entry name" value="Peptidase_S1C"/>
</dbReference>
<evidence type="ECO:0000313" key="8">
    <source>
        <dbReference type="Proteomes" id="UP000198224"/>
    </source>
</evidence>
<dbReference type="AlphaFoldDB" id="A0A1C4UMP8"/>
<dbReference type="Pfam" id="PF13180">
    <property type="entry name" value="PDZ_2"/>
    <property type="match status" value="1"/>
</dbReference>
<evidence type="ECO:0000313" key="7">
    <source>
        <dbReference type="EMBL" id="SCE72955.1"/>
    </source>
</evidence>
<evidence type="ECO:0000256" key="5">
    <source>
        <dbReference type="SAM" id="Phobius"/>
    </source>
</evidence>
<dbReference type="GO" id="GO:0006508">
    <property type="term" value="P:proteolysis"/>
    <property type="evidence" value="ECO:0007669"/>
    <property type="project" value="UniProtKB-KW"/>
</dbReference>
<dbReference type="CDD" id="cd06779">
    <property type="entry name" value="cpPDZ_Deg_HtrA-like"/>
    <property type="match status" value="1"/>
</dbReference>
<evidence type="ECO:0000256" key="2">
    <source>
        <dbReference type="ARBA" id="ARBA00022670"/>
    </source>
</evidence>